<evidence type="ECO:0000313" key="6">
    <source>
        <dbReference type="Proteomes" id="UP000501107"/>
    </source>
</evidence>
<evidence type="ECO:0000256" key="1">
    <source>
        <dbReference type="SAM" id="Coils"/>
    </source>
</evidence>
<feature type="coiled-coil region" evidence="1">
    <location>
        <begin position="124"/>
        <end position="205"/>
    </location>
</feature>
<sequence length="210" mass="24248">MITDRLKNTVNNWNNVKGYKLRENNQDIKKSLKARGYTLLDCDFPKIVFTPVTKQVYDKVGCNEVYGVVESDYGLDIVKLENVSVPTTFEAIEQIEHKYQDVVSKNTISFEISVEAYKQMIQYSKTVTENIKQVKEELEETQKQSFAFQEHVDVLTELLKDCNAEKKELLETILGVIKEENKTPVENYQTLLVRIEEVAKSLQNKEVVAD</sequence>
<dbReference type="Proteomes" id="UP001181533">
    <property type="component" value="Unassembled WGS sequence"/>
</dbReference>
<organism evidence="4 6">
    <name type="scientific">Bacillus thuringiensis</name>
    <dbReference type="NCBI Taxonomy" id="1428"/>
    <lineage>
        <taxon>Bacteria</taxon>
        <taxon>Bacillati</taxon>
        <taxon>Bacillota</taxon>
        <taxon>Bacilli</taxon>
        <taxon>Bacillales</taxon>
        <taxon>Bacillaceae</taxon>
        <taxon>Bacillus</taxon>
        <taxon>Bacillus cereus group</taxon>
    </lineage>
</organism>
<reference evidence="3" key="2">
    <citation type="submission" date="2019-07" db="EMBL/GenBank/DDBJ databases">
        <title>Phylogenomic Reclassification of ATCC Bacillus Strains and Various Taxa within the Genus Bacillus.</title>
        <authorList>
            <person name="Riojas M.A."/>
            <person name="Frank A.M."/>
            <person name="Fenn S.L."/>
            <person name="King S.P."/>
            <person name="Brower S.M."/>
            <person name="Hazbon M.H."/>
        </authorList>
    </citation>
    <scope>NUCLEOTIDE SEQUENCE</scope>
    <source>
        <strain evidence="3">ATCC 35646</strain>
    </source>
</reference>
<evidence type="ECO:0000313" key="3">
    <source>
        <dbReference type="EMBL" id="MDR4174710.1"/>
    </source>
</evidence>
<dbReference type="EMBL" id="CP009334">
    <property type="protein sequence ID" value="AJG73962.1"/>
    <property type="molecule type" value="Genomic_DNA"/>
</dbReference>
<dbReference type="EMBL" id="VKQN01000001">
    <property type="protein sequence ID" value="MDR4174710.1"/>
    <property type="molecule type" value="Genomic_DNA"/>
</dbReference>
<dbReference type="Proteomes" id="UP000501107">
    <property type="component" value="Plasmid unnamed3"/>
</dbReference>
<evidence type="ECO:0000313" key="2">
    <source>
        <dbReference type="EMBL" id="AJG73962.1"/>
    </source>
</evidence>
<dbReference type="Proteomes" id="UP000031876">
    <property type="component" value="Plasmid 2"/>
</dbReference>
<protein>
    <submittedName>
        <fullName evidence="4">Uncharacterized protein</fullName>
    </submittedName>
</protein>
<reference evidence="4 6" key="3">
    <citation type="submission" date="2020-05" db="EMBL/GenBank/DDBJ databases">
        <title>FDA dAtabase for Regulatory Grade micrObial Sequences (FDA-ARGOS): Supporting development and validation of Infectious Disease Dx tests.</title>
        <authorList>
            <person name="Nelson B."/>
            <person name="Plummer A."/>
            <person name="Tallon L."/>
            <person name="Sadzewicz L."/>
            <person name="Zhao X."/>
            <person name="Vavikolanu K."/>
            <person name="Mehta A."/>
            <person name="Aluvathingal J."/>
            <person name="Nadendla S."/>
            <person name="Myers T."/>
            <person name="Yan Y."/>
            <person name="Sichtig H."/>
        </authorList>
    </citation>
    <scope>NUCLEOTIDE SEQUENCE [LARGE SCALE GENOMIC DNA]</scope>
    <source>
        <strain evidence="4 6">FDAARGOS_795</strain>
        <plasmid evidence="4 6">unnamed3</plasmid>
    </source>
</reference>
<geneLocation type="plasmid" evidence="2 5">
    <name>2</name>
</geneLocation>
<dbReference type="EMBL" id="CP053979">
    <property type="protein sequence ID" value="QKH22592.1"/>
    <property type="molecule type" value="Genomic_DNA"/>
</dbReference>
<geneLocation type="plasmid" evidence="4 6">
    <name>unnamed3</name>
</geneLocation>
<keyword evidence="4" id="KW-0614">Plasmid</keyword>
<evidence type="ECO:0000313" key="4">
    <source>
        <dbReference type="EMBL" id="QKH22592.1"/>
    </source>
</evidence>
<dbReference type="AlphaFoldDB" id="A0A0B5NKN4"/>
<evidence type="ECO:0000313" key="5">
    <source>
        <dbReference type="Proteomes" id="UP000031876"/>
    </source>
</evidence>
<dbReference type="KEGG" id="btw:BF38_5984"/>
<keyword evidence="1" id="KW-0175">Coiled coil</keyword>
<gene>
    <name evidence="2" type="ORF">BF38_5984</name>
    <name evidence="3" type="ORF">FO599_01010</name>
    <name evidence="4" type="ORF">FOC89_00970</name>
</gene>
<proteinExistence type="predicted"/>
<accession>A0A0B5NKN4</accession>
<reference evidence="2 5" key="1">
    <citation type="journal article" date="2015" name="Genome Announc.">
        <title>Complete genome sequences for 35 biothreat assay-relevant bacillus species.</title>
        <authorList>
            <person name="Johnson S.L."/>
            <person name="Daligault H.E."/>
            <person name="Davenport K.W."/>
            <person name="Jaissle J."/>
            <person name="Frey K.G."/>
            <person name="Ladner J.T."/>
            <person name="Broomall S.M."/>
            <person name="Bishop-Lilly K.A."/>
            <person name="Bruce D.C."/>
            <person name="Gibbons H.S."/>
            <person name="Coyne S.R."/>
            <person name="Lo C.C."/>
            <person name="Meincke L."/>
            <person name="Munk A.C."/>
            <person name="Koroleva G.I."/>
            <person name="Rosenzweig C.N."/>
            <person name="Palacios G.F."/>
            <person name="Redden C.L."/>
            <person name="Minogue T.D."/>
            <person name="Chain P.S."/>
        </authorList>
    </citation>
    <scope>NUCLEOTIDE SEQUENCE [LARGE SCALE GENOMIC DNA]</scope>
    <source>
        <strain evidence="2 5">HD1011</strain>
        <plasmid evidence="2 5">2</plasmid>
    </source>
</reference>
<name>A0A0B5NKN4_BACTU</name>
<dbReference type="RefSeq" id="WP_000627136.1">
    <property type="nucleotide sequence ID" value="NZ_CP009334.1"/>
</dbReference>